<dbReference type="SUPFAM" id="SSF52540">
    <property type="entry name" value="P-loop containing nucleoside triphosphate hydrolases"/>
    <property type="match status" value="1"/>
</dbReference>
<dbReference type="InterPro" id="IPR027417">
    <property type="entry name" value="P-loop_NTPase"/>
</dbReference>
<dbReference type="CDD" id="cd02021">
    <property type="entry name" value="GntK"/>
    <property type="match status" value="1"/>
</dbReference>
<dbReference type="EC" id="2.7.1.12" evidence="3 10"/>
<keyword evidence="12" id="KW-1185">Reference proteome</keyword>
<dbReference type="EMBL" id="FZOR01000012">
    <property type="protein sequence ID" value="SNS93528.1"/>
    <property type="molecule type" value="Genomic_DNA"/>
</dbReference>
<keyword evidence="6 10" id="KW-0418">Kinase</keyword>
<dbReference type="NCBIfam" id="TIGR01313">
    <property type="entry name" value="therm_gnt_kin"/>
    <property type="match status" value="1"/>
</dbReference>
<keyword evidence="8" id="KW-0311">Gluconate utilization</keyword>
<evidence type="ECO:0000256" key="3">
    <source>
        <dbReference type="ARBA" id="ARBA00012054"/>
    </source>
</evidence>
<comment type="pathway">
    <text evidence="1">Carbohydrate acid metabolism.</text>
</comment>
<evidence type="ECO:0000313" key="12">
    <source>
        <dbReference type="Proteomes" id="UP000198318"/>
    </source>
</evidence>
<accession>A0A239IJW4</accession>
<evidence type="ECO:0000256" key="8">
    <source>
        <dbReference type="ARBA" id="ARBA00023064"/>
    </source>
</evidence>
<dbReference type="GO" id="GO:0005737">
    <property type="term" value="C:cytoplasm"/>
    <property type="evidence" value="ECO:0007669"/>
    <property type="project" value="TreeGrafter"/>
</dbReference>
<dbReference type="PANTHER" id="PTHR43442:SF3">
    <property type="entry name" value="GLUCONOKINASE-RELATED"/>
    <property type="match status" value="1"/>
</dbReference>
<keyword evidence="4 10" id="KW-0808">Transferase</keyword>
<comment type="similarity">
    <text evidence="2 10">Belongs to the gluconokinase GntK/GntV family.</text>
</comment>
<evidence type="ECO:0000256" key="1">
    <source>
        <dbReference type="ARBA" id="ARBA00004761"/>
    </source>
</evidence>
<sequence>MSTSPPTVIVIAGVSGSGKTTIGTLLAERLGWEYAEADAFHSEANIAKMRAGHPLTDADRAPWLRTIAAWISDRLDTGRPGVVTCSALKRTYRDILTGGNSAVAMVLLDGDRDLIAARMKARKGHFFKADLLDSQFADLELPGPGEDVLTAPIAGSPEETVDHIMEALSPDAVPS</sequence>
<protein>
    <recommendedName>
        <fullName evidence="3 10">Gluconokinase</fullName>
        <ecNumber evidence="3 10">2.7.1.12</ecNumber>
    </recommendedName>
</protein>
<comment type="catalytic activity">
    <reaction evidence="9 10">
        <text>D-gluconate + ATP = 6-phospho-D-gluconate + ADP + H(+)</text>
        <dbReference type="Rhea" id="RHEA:19433"/>
        <dbReference type="ChEBI" id="CHEBI:15378"/>
        <dbReference type="ChEBI" id="CHEBI:18391"/>
        <dbReference type="ChEBI" id="CHEBI:30616"/>
        <dbReference type="ChEBI" id="CHEBI:58759"/>
        <dbReference type="ChEBI" id="CHEBI:456216"/>
        <dbReference type="EC" id="2.7.1.12"/>
    </reaction>
</comment>
<dbReference type="GO" id="GO:0046316">
    <property type="term" value="F:gluconokinase activity"/>
    <property type="evidence" value="ECO:0007669"/>
    <property type="project" value="UniProtKB-EC"/>
</dbReference>
<dbReference type="Pfam" id="PF13671">
    <property type="entry name" value="AAA_33"/>
    <property type="match status" value="1"/>
</dbReference>
<name>A0A239IJW4_9ACTN</name>
<evidence type="ECO:0000256" key="7">
    <source>
        <dbReference type="ARBA" id="ARBA00022840"/>
    </source>
</evidence>
<evidence type="ECO:0000256" key="9">
    <source>
        <dbReference type="ARBA" id="ARBA00048090"/>
    </source>
</evidence>
<dbReference type="RefSeq" id="WP_089326641.1">
    <property type="nucleotide sequence ID" value="NZ_FZOR01000012.1"/>
</dbReference>
<evidence type="ECO:0000256" key="10">
    <source>
        <dbReference type="RuleBase" id="RU363066"/>
    </source>
</evidence>
<keyword evidence="7 10" id="KW-0067">ATP-binding</keyword>
<dbReference type="PANTHER" id="PTHR43442">
    <property type="entry name" value="GLUCONOKINASE-RELATED"/>
    <property type="match status" value="1"/>
</dbReference>
<dbReference type="InterPro" id="IPR006001">
    <property type="entry name" value="Therm_gnt_kin"/>
</dbReference>
<dbReference type="AlphaFoldDB" id="A0A239IJW4"/>
<organism evidence="11 12">
    <name type="scientific">Actinomadura meyerae</name>
    <dbReference type="NCBI Taxonomy" id="240840"/>
    <lineage>
        <taxon>Bacteria</taxon>
        <taxon>Bacillati</taxon>
        <taxon>Actinomycetota</taxon>
        <taxon>Actinomycetes</taxon>
        <taxon>Streptosporangiales</taxon>
        <taxon>Thermomonosporaceae</taxon>
        <taxon>Actinomadura</taxon>
    </lineage>
</organism>
<dbReference type="GO" id="GO:0005524">
    <property type="term" value="F:ATP binding"/>
    <property type="evidence" value="ECO:0007669"/>
    <property type="project" value="UniProtKB-KW"/>
</dbReference>
<dbReference type="OrthoDB" id="9795716at2"/>
<evidence type="ECO:0000256" key="5">
    <source>
        <dbReference type="ARBA" id="ARBA00022741"/>
    </source>
</evidence>
<dbReference type="Proteomes" id="UP000198318">
    <property type="component" value="Unassembled WGS sequence"/>
</dbReference>
<evidence type="ECO:0000256" key="4">
    <source>
        <dbReference type="ARBA" id="ARBA00022679"/>
    </source>
</evidence>
<proteinExistence type="inferred from homology"/>
<evidence type="ECO:0000256" key="2">
    <source>
        <dbReference type="ARBA" id="ARBA00008420"/>
    </source>
</evidence>
<evidence type="ECO:0000256" key="6">
    <source>
        <dbReference type="ARBA" id="ARBA00022777"/>
    </source>
</evidence>
<dbReference type="GO" id="GO:0019521">
    <property type="term" value="P:D-gluconate metabolic process"/>
    <property type="evidence" value="ECO:0007669"/>
    <property type="project" value="UniProtKB-KW"/>
</dbReference>
<gene>
    <name evidence="11" type="ORF">SAMN05443665_1012154</name>
</gene>
<keyword evidence="5 10" id="KW-0547">Nucleotide-binding</keyword>
<reference evidence="11 12" key="1">
    <citation type="submission" date="2017-06" db="EMBL/GenBank/DDBJ databases">
        <authorList>
            <person name="Kim H.J."/>
            <person name="Triplett B.A."/>
        </authorList>
    </citation>
    <scope>NUCLEOTIDE SEQUENCE [LARGE SCALE GENOMIC DNA]</scope>
    <source>
        <strain evidence="11 12">DSM 44715</strain>
    </source>
</reference>
<dbReference type="FunFam" id="3.40.50.300:FF:000522">
    <property type="entry name" value="Gluconokinase"/>
    <property type="match status" value="1"/>
</dbReference>
<evidence type="ECO:0000313" key="11">
    <source>
        <dbReference type="EMBL" id="SNS93528.1"/>
    </source>
</evidence>
<dbReference type="Gene3D" id="3.40.50.300">
    <property type="entry name" value="P-loop containing nucleotide triphosphate hydrolases"/>
    <property type="match status" value="1"/>
</dbReference>